<evidence type="ECO:0000313" key="4">
    <source>
        <dbReference type="Proteomes" id="UP001590951"/>
    </source>
</evidence>
<evidence type="ECO:0000313" key="3">
    <source>
        <dbReference type="EMBL" id="KAL2057198.1"/>
    </source>
</evidence>
<feature type="signal peptide" evidence="2">
    <location>
        <begin position="1"/>
        <end position="18"/>
    </location>
</feature>
<accession>A0ABR4BHW5</accession>
<proteinExistence type="predicted"/>
<comment type="caution">
    <text evidence="3">The sequence shown here is derived from an EMBL/GenBank/DDBJ whole genome shotgun (WGS) entry which is preliminary data.</text>
</comment>
<keyword evidence="2" id="KW-0732">Signal</keyword>
<dbReference type="EMBL" id="JBHFEH010000005">
    <property type="protein sequence ID" value="KAL2057198.1"/>
    <property type="molecule type" value="Genomic_DNA"/>
</dbReference>
<gene>
    <name evidence="3" type="ORF">ABVK25_002251</name>
</gene>
<evidence type="ECO:0000256" key="2">
    <source>
        <dbReference type="SAM" id="SignalP"/>
    </source>
</evidence>
<reference evidence="3 4" key="1">
    <citation type="submission" date="2024-09" db="EMBL/GenBank/DDBJ databases">
        <title>Rethinking Asexuality: The Enigmatic Case of Functional Sexual Genes in Lepraria (Stereocaulaceae).</title>
        <authorList>
            <person name="Doellman M."/>
            <person name="Sun Y."/>
            <person name="Barcenas-Pena A."/>
            <person name="Lumbsch H.T."/>
            <person name="Grewe F."/>
        </authorList>
    </citation>
    <scope>NUCLEOTIDE SEQUENCE [LARGE SCALE GENOMIC DNA]</scope>
    <source>
        <strain evidence="3 4">Grewe 0041</strain>
    </source>
</reference>
<dbReference type="Proteomes" id="UP001590951">
    <property type="component" value="Unassembled WGS sequence"/>
</dbReference>
<organism evidence="3 4">
    <name type="scientific">Lepraria finkii</name>
    <dbReference type="NCBI Taxonomy" id="1340010"/>
    <lineage>
        <taxon>Eukaryota</taxon>
        <taxon>Fungi</taxon>
        <taxon>Dikarya</taxon>
        <taxon>Ascomycota</taxon>
        <taxon>Pezizomycotina</taxon>
        <taxon>Lecanoromycetes</taxon>
        <taxon>OSLEUM clade</taxon>
        <taxon>Lecanoromycetidae</taxon>
        <taxon>Lecanorales</taxon>
        <taxon>Lecanorineae</taxon>
        <taxon>Stereocaulaceae</taxon>
        <taxon>Lepraria</taxon>
    </lineage>
</organism>
<feature type="chain" id="PRO_5046461175" evidence="2">
    <location>
        <begin position="19"/>
        <end position="123"/>
    </location>
</feature>
<name>A0ABR4BHW5_9LECA</name>
<sequence length="123" mass="13549">MKFLIRTAILISTALTLALPATILSIQHPTLTHHNSSDTDHSHYTHTNPIWSEPSGHAFPHTSNHTNTTSHRHLPPLPTAHDLMTLDDAIREELEAILSAKGLLLRPGSLNPLILDPAIICRL</sequence>
<evidence type="ECO:0000256" key="1">
    <source>
        <dbReference type="SAM" id="MobiDB-lite"/>
    </source>
</evidence>
<protein>
    <submittedName>
        <fullName evidence="3">Uncharacterized protein</fullName>
    </submittedName>
</protein>
<keyword evidence="4" id="KW-1185">Reference proteome</keyword>
<feature type="region of interest" description="Disordered" evidence="1">
    <location>
        <begin position="34"/>
        <end position="75"/>
    </location>
</feature>